<dbReference type="EMBL" id="CP034015">
    <property type="protein sequence ID" value="AZG73930.1"/>
    <property type="molecule type" value="Genomic_DNA"/>
</dbReference>
<dbReference type="OrthoDB" id="9811665at2"/>
<dbReference type="Proteomes" id="UP000278035">
    <property type="component" value="Chromosome"/>
</dbReference>
<keyword evidence="4" id="KW-1185">Reference proteome</keyword>
<sequence>MYIIMLLACLLSYSIYLLLSSRSKFLALKEKSAQIQIMYQPVTIEEQKLNDLNNKYSSLQSSYQDNLTLLRKREELFSKYHISIGTSDSTVYSKLVNSRELKDIESKLHQSKARLKEMVGKKTACICSIGSDVRVNGKKSEATKLFNREVKLRLRCLDNEFKAASALVAWNNINRLIQRTTDTFNEINVSGTTVKTYLSNEYLKLKTEEFRLSYELNQLNLEIKDIEREEAKILREAEREEGRIIAAAEKAEKERIIMEKLVAEELAKLESSTEEQKALYKLHQQELEILREKERRAISLAQLTRAGYVYVISNEMSFGKGVCKIGMTRRADPNDRVKELGDASVPELFDVHAFVFTEDAPTLEKYLHNSFAEQRVNLVNNRKEFFYVMPADVIEKLERYDKSININYFDVNLNK</sequence>
<dbReference type="Pfam" id="PF13455">
    <property type="entry name" value="MUG113"/>
    <property type="match status" value="1"/>
</dbReference>
<evidence type="ECO:0000256" key="1">
    <source>
        <dbReference type="SAM" id="Coils"/>
    </source>
</evidence>
<dbReference type="KEGG" id="slj:EGC82_14880"/>
<reference evidence="4" key="1">
    <citation type="submission" date="2018-11" db="EMBL/GenBank/DDBJ databases">
        <title>Shewanella sp. M2.</title>
        <authorList>
            <person name="Hwang Y.J."/>
            <person name="Hwang C.Y."/>
        </authorList>
    </citation>
    <scope>NUCLEOTIDE SEQUENCE [LARGE SCALE GENOMIC DNA]</scope>
    <source>
        <strain evidence="4">LMG 19866</strain>
    </source>
</reference>
<proteinExistence type="predicted"/>
<dbReference type="RefSeq" id="WP_124731460.1">
    <property type="nucleotide sequence ID" value="NZ_CBCSKC010000012.1"/>
</dbReference>
<protein>
    <submittedName>
        <fullName evidence="3">DUF4041 domain-containing protein</fullName>
    </submittedName>
</protein>
<evidence type="ECO:0000313" key="3">
    <source>
        <dbReference type="EMBL" id="AZG73930.1"/>
    </source>
</evidence>
<accession>A0A3G8LYV3</accession>
<name>A0A3G8LYV3_9GAMM</name>
<evidence type="ECO:0000259" key="2">
    <source>
        <dbReference type="SMART" id="SM00974"/>
    </source>
</evidence>
<feature type="coiled-coil region" evidence="1">
    <location>
        <begin position="216"/>
        <end position="293"/>
    </location>
</feature>
<feature type="domain" description="Bacteriophage T5 Orf172 DNA-binding" evidence="2">
    <location>
        <begin position="317"/>
        <end position="400"/>
    </location>
</feature>
<dbReference type="InterPro" id="IPR025280">
    <property type="entry name" value="SNIPE"/>
</dbReference>
<dbReference type="InterPro" id="IPR018306">
    <property type="entry name" value="Phage_T5_Orf172_DNA-bd"/>
</dbReference>
<dbReference type="AlphaFoldDB" id="A0A3G8LYV3"/>
<evidence type="ECO:0000313" key="4">
    <source>
        <dbReference type="Proteomes" id="UP000278035"/>
    </source>
</evidence>
<keyword evidence="1" id="KW-0175">Coiled coil</keyword>
<dbReference type="Pfam" id="PF13250">
    <property type="entry name" value="SNIPE"/>
    <property type="match status" value="1"/>
</dbReference>
<organism evidence="3 4">
    <name type="scientific">Shewanella livingstonensis</name>
    <dbReference type="NCBI Taxonomy" id="150120"/>
    <lineage>
        <taxon>Bacteria</taxon>
        <taxon>Pseudomonadati</taxon>
        <taxon>Pseudomonadota</taxon>
        <taxon>Gammaproteobacteria</taxon>
        <taxon>Alteromonadales</taxon>
        <taxon>Shewanellaceae</taxon>
        <taxon>Shewanella</taxon>
    </lineage>
</organism>
<dbReference type="SMART" id="SM00974">
    <property type="entry name" value="T5orf172"/>
    <property type="match status" value="1"/>
</dbReference>
<gene>
    <name evidence="3" type="ORF">EGC82_14880</name>
</gene>